<dbReference type="PANTHER" id="PTHR42985:SF40">
    <property type="entry name" value="LD47995P-RELATED"/>
    <property type="match status" value="1"/>
</dbReference>
<feature type="non-terminal residue" evidence="13">
    <location>
        <position position="1"/>
    </location>
</feature>
<name>A0A0B7BRD0_9EUPU</name>
<feature type="transmembrane region" description="Helical" evidence="12">
    <location>
        <begin position="139"/>
        <end position="164"/>
    </location>
</feature>
<evidence type="ECO:0000256" key="10">
    <source>
        <dbReference type="ARBA" id="ARBA00023201"/>
    </source>
</evidence>
<proteinExistence type="inferred from homology"/>
<gene>
    <name evidence="13" type="primary">ORF204510</name>
</gene>
<keyword evidence="8" id="KW-0406">Ion transport</keyword>
<keyword evidence="3" id="KW-0813">Transport</keyword>
<keyword evidence="10" id="KW-0739">Sodium transport</keyword>
<evidence type="ECO:0000256" key="4">
    <source>
        <dbReference type="ARBA" id="ARBA00022475"/>
    </source>
</evidence>
<accession>A0A0B7BRD0</accession>
<sequence length="204" mass="22114">YMSFALLSPALALQTGFQMQLWMSIGIVGFIGTVYSAMGGIKSVIWTDAFQGFVMLGSGLLIIIIGTSVVGGGSAVWEIIKNGDRLSFFDFFNPDPRSRNTLWSSIIGGSFIWIAGLCNQSALQRISAMRSMENARGAFLINSGLILLLCFVINGFGLVVYAYFAYIRCDPSKAGLIFNANQISPYFVMSALKYYPGIGGVYVA</sequence>
<feature type="non-terminal residue" evidence="13">
    <location>
        <position position="204"/>
    </location>
</feature>
<dbReference type="Pfam" id="PF00474">
    <property type="entry name" value="SSF"/>
    <property type="match status" value="1"/>
</dbReference>
<keyword evidence="7" id="KW-0915">Sodium</keyword>
<comment type="similarity">
    <text evidence="2 11">Belongs to the sodium:solute symporter (SSF) (TC 2.A.21) family.</text>
</comment>
<reference evidence="13" key="1">
    <citation type="submission" date="2014-12" db="EMBL/GenBank/DDBJ databases">
        <title>Insight into the proteome of Arion vulgaris.</title>
        <authorList>
            <person name="Aradska J."/>
            <person name="Bulat T."/>
            <person name="Smidak R."/>
            <person name="Sarate P."/>
            <person name="Gangsoo J."/>
            <person name="Sialana F."/>
            <person name="Bilban M."/>
            <person name="Lubec G."/>
        </authorList>
    </citation>
    <scope>NUCLEOTIDE SEQUENCE</scope>
    <source>
        <tissue evidence="13">Skin</tissue>
    </source>
</reference>
<keyword evidence="4" id="KW-1003">Cell membrane</keyword>
<keyword evidence="5 12" id="KW-0812">Transmembrane</keyword>
<dbReference type="AlphaFoldDB" id="A0A0B7BRD0"/>
<dbReference type="GO" id="GO:0015293">
    <property type="term" value="F:symporter activity"/>
    <property type="evidence" value="ECO:0007669"/>
    <property type="project" value="TreeGrafter"/>
</dbReference>
<dbReference type="InterPro" id="IPR051163">
    <property type="entry name" value="Sodium:Solute_Symporter_SSF"/>
</dbReference>
<evidence type="ECO:0000256" key="7">
    <source>
        <dbReference type="ARBA" id="ARBA00023053"/>
    </source>
</evidence>
<comment type="subcellular location">
    <subcellularLocation>
        <location evidence="1">Cell membrane</location>
        <topology evidence="1">Multi-pass membrane protein</topology>
    </subcellularLocation>
</comment>
<evidence type="ECO:0000256" key="2">
    <source>
        <dbReference type="ARBA" id="ARBA00006434"/>
    </source>
</evidence>
<evidence type="ECO:0008006" key="14">
    <source>
        <dbReference type="Google" id="ProtNLM"/>
    </source>
</evidence>
<evidence type="ECO:0000256" key="6">
    <source>
        <dbReference type="ARBA" id="ARBA00022989"/>
    </source>
</evidence>
<keyword evidence="9 12" id="KW-0472">Membrane</keyword>
<organism evidence="13">
    <name type="scientific">Arion vulgaris</name>
    <dbReference type="NCBI Taxonomy" id="1028688"/>
    <lineage>
        <taxon>Eukaryota</taxon>
        <taxon>Metazoa</taxon>
        <taxon>Spiralia</taxon>
        <taxon>Lophotrochozoa</taxon>
        <taxon>Mollusca</taxon>
        <taxon>Gastropoda</taxon>
        <taxon>Heterobranchia</taxon>
        <taxon>Euthyneura</taxon>
        <taxon>Panpulmonata</taxon>
        <taxon>Eupulmonata</taxon>
        <taxon>Stylommatophora</taxon>
        <taxon>Helicina</taxon>
        <taxon>Arionoidea</taxon>
        <taxon>Arionidae</taxon>
        <taxon>Arion</taxon>
    </lineage>
</organism>
<dbReference type="PANTHER" id="PTHR42985">
    <property type="entry name" value="SODIUM-COUPLED MONOCARBOXYLATE TRANSPORTER"/>
    <property type="match status" value="1"/>
</dbReference>
<feature type="transmembrane region" description="Helical" evidence="12">
    <location>
        <begin position="53"/>
        <end position="80"/>
    </location>
</feature>
<dbReference type="GO" id="GO:0005886">
    <property type="term" value="C:plasma membrane"/>
    <property type="evidence" value="ECO:0007669"/>
    <property type="project" value="UniProtKB-SubCell"/>
</dbReference>
<evidence type="ECO:0000256" key="12">
    <source>
        <dbReference type="SAM" id="Phobius"/>
    </source>
</evidence>
<protein>
    <recommendedName>
        <fullName evidence="14">Sodium/solute symporter</fullName>
    </recommendedName>
</protein>
<evidence type="ECO:0000256" key="8">
    <source>
        <dbReference type="ARBA" id="ARBA00023065"/>
    </source>
</evidence>
<feature type="transmembrane region" description="Helical" evidence="12">
    <location>
        <begin position="22"/>
        <end position="41"/>
    </location>
</feature>
<evidence type="ECO:0000313" key="13">
    <source>
        <dbReference type="EMBL" id="CEK94921.1"/>
    </source>
</evidence>
<dbReference type="PROSITE" id="PS50283">
    <property type="entry name" value="NA_SOLUT_SYMP_3"/>
    <property type="match status" value="1"/>
</dbReference>
<feature type="transmembrane region" description="Helical" evidence="12">
    <location>
        <begin position="100"/>
        <end position="118"/>
    </location>
</feature>
<dbReference type="GO" id="GO:0006814">
    <property type="term" value="P:sodium ion transport"/>
    <property type="evidence" value="ECO:0007669"/>
    <property type="project" value="UniProtKB-KW"/>
</dbReference>
<dbReference type="InterPro" id="IPR038377">
    <property type="entry name" value="Na/Glc_symporter_sf"/>
</dbReference>
<dbReference type="EMBL" id="HACG01048056">
    <property type="protein sequence ID" value="CEK94921.1"/>
    <property type="molecule type" value="Transcribed_RNA"/>
</dbReference>
<evidence type="ECO:0000256" key="1">
    <source>
        <dbReference type="ARBA" id="ARBA00004651"/>
    </source>
</evidence>
<dbReference type="Gene3D" id="1.20.1730.10">
    <property type="entry name" value="Sodium/glucose cotransporter"/>
    <property type="match status" value="1"/>
</dbReference>
<evidence type="ECO:0000256" key="5">
    <source>
        <dbReference type="ARBA" id="ARBA00022692"/>
    </source>
</evidence>
<dbReference type="InterPro" id="IPR001734">
    <property type="entry name" value="Na/solute_symporter"/>
</dbReference>
<evidence type="ECO:0000256" key="9">
    <source>
        <dbReference type="ARBA" id="ARBA00023136"/>
    </source>
</evidence>
<keyword evidence="6 12" id="KW-1133">Transmembrane helix</keyword>
<evidence type="ECO:0000256" key="3">
    <source>
        <dbReference type="ARBA" id="ARBA00022448"/>
    </source>
</evidence>
<evidence type="ECO:0000256" key="11">
    <source>
        <dbReference type="RuleBase" id="RU362091"/>
    </source>
</evidence>